<dbReference type="PROSITE" id="PS50967">
    <property type="entry name" value="HRDC"/>
    <property type="match status" value="1"/>
</dbReference>
<dbReference type="Gene3D" id="3.40.50.300">
    <property type="entry name" value="P-loop containing nucleotide triphosphate hydrolases"/>
    <property type="match status" value="2"/>
</dbReference>
<evidence type="ECO:0000259" key="18">
    <source>
        <dbReference type="PROSITE" id="PS51192"/>
    </source>
</evidence>
<comment type="cofactor">
    <cofactor evidence="1">
        <name>Mg(2+)</name>
        <dbReference type="ChEBI" id="CHEBI:18420"/>
    </cofactor>
</comment>
<feature type="domain" description="HRDC" evidence="17">
    <location>
        <begin position="535"/>
        <end position="614"/>
    </location>
</feature>
<organism evidence="20 21">
    <name type="scientific">Spectribacter acetivorans</name>
    <dbReference type="NCBI Taxonomy" id="3075603"/>
    <lineage>
        <taxon>Bacteria</taxon>
        <taxon>Pseudomonadati</taxon>
        <taxon>Pseudomonadota</taxon>
        <taxon>Gammaproteobacteria</taxon>
        <taxon>Salinisphaerales</taxon>
        <taxon>Salinisphaeraceae</taxon>
        <taxon>Spectribacter</taxon>
    </lineage>
</organism>
<accession>A0ABU3B5R7</accession>
<keyword evidence="12" id="KW-0233">DNA recombination</keyword>
<keyword evidence="10" id="KW-0067">ATP-binding</keyword>
<dbReference type="PROSITE" id="PS51194">
    <property type="entry name" value="HELICASE_CTER"/>
    <property type="match status" value="1"/>
</dbReference>
<evidence type="ECO:0000256" key="10">
    <source>
        <dbReference type="ARBA" id="ARBA00022840"/>
    </source>
</evidence>
<dbReference type="Pfam" id="PF16124">
    <property type="entry name" value="RecQ_Zn_bind"/>
    <property type="match status" value="1"/>
</dbReference>
<dbReference type="Pfam" id="PF09382">
    <property type="entry name" value="RQC"/>
    <property type="match status" value="1"/>
</dbReference>
<dbReference type="CDD" id="cd18794">
    <property type="entry name" value="SF2_C_RecQ"/>
    <property type="match status" value="1"/>
</dbReference>
<dbReference type="SUPFAM" id="SSF47819">
    <property type="entry name" value="HRDC-like"/>
    <property type="match status" value="1"/>
</dbReference>
<dbReference type="PANTHER" id="PTHR13710:SF105">
    <property type="entry name" value="ATP-DEPENDENT DNA HELICASE Q1"/>
    <property type="match status" value="1"/>
</dbReference>
<dbReference type="CDD" id="cd17920">
    <property type="entry name" value="DEXHc_RecQ"/>
    <property type="match status" value="1"/>
</dbReference>
<evidence type="ECO:0000256" key="14">
    <source>
        <dbReference type="ARBA" id="ARBA00023235"/>
    </source>
</evidence>
<dbReference type="EMBL" id="JAVRHY010000002">
    <property type="protein sequence ID" value="MDT0617538.1"/>
    <property type="molecule type" value="Genomic_DNA"/>
</dbReference>
<keyword evidence="7 20" id="KW-0378">Hydrolase</keyword>
<sequence>MNNPESSIPANPEAERILRETFGYQSFRGRQAEIVAAVAAGNDAFVLMPTGGGKSLCYQIPALLRPGLAVVVSPLIALMADQVTALRQLGVAAAVLNSSLSAEDQAAIERDMQAGSLDLVYIAPERLMQPRTLSLLGECELALFAIDEAHCVSQWGHDFRPEYMQLSGLAEGFPNIPRIALTATADPRTREEIRQRLSLQRAAGFVHSFDRPNIRYRVAERGNAKQQLLRFLRDEHPDQAGIVYCLSRRKTDDIAAWLREQGIDALAYHAGLDREQRTTHQARFQRGEAVVMVATVAFGMGIDKPDVRFVVHLDLPASIEAYYQETGRGGRDGEPADAWMLYGLQDVVQRRRMIEEGDAPEARKRVERHKLDAMLSYCELTSCRRQHLLAYFGENRDHACGNCDTCLNPPQTWDATDTARKALSAVYRTGQRFGTGYVIDHLQGQADERAERQGHTRLSTFGVGDDLGVKEWRAVLRQLVALGYLTMDIDGYGGLRLGDNCRALLKGETRLQLRQLRTEDRPARRAAGSAAEDLDAADRRLWDRLRDLRKRLSEAQEVPPYVIFHDRTLLAMVTHKPTTEQALLAIDGVGQKKLESYGGDFLAEMIEGLAEVAD</sequence>
<evidence type="ECO:0000256" key="5">
    <source>
        <dbReference type="ARBA" id="ARBA00022741"/>
    </source>
</evidence>
<comment type="catalytic activity">
    <reaction evidence="15">
        <text>Couples ATP hydrolysis with the unwinding of duplex DNA by translocating in the 3'-5' direction.</text>
        <dbReference type="EC" id="5.6.2.4"/>
    </reaction>
</comment>
<keyword evidence="13" id="KW-0234">DNA repair</keyword>
<evidence type="ECO:0000256" key="2">
    <source>
        <dbReference type="ARBA" id="ARBA00001947"/>
    </source>
</evidence>
<gene>
    <name evidence="20" type="primary">recQ</name>
    <name evidence="20" type="ORF">RM531_03555</name>
</gene>
<evidence type="ECO:0000259" key="17">
    <source>
        <dbReference type="PROSITE" id="PS50967"/>
    </source>
</evidence>
<evidence type="ECO:0000259" key="19">
    <source>
        <dbReference type="PROSITE" id="PS51194"/>
    </source>
</evidence>
<dbReference type="NCBIfam" id="TIGR01389">
    <property type="entry name" value="recQ"/>
    <property type="match status" value="1"/>
</dbReference>
<dbReference type="SMART" id="SM00490">
    <property type="entry name" value="HELICc"/>
    <property type="match status" value="1"/>
</dbReference>
<dbReference type="Gene3D" id="1.10.10.10">
    <property type="entry name" value="Winged helix-like DNA-binding domain superfamily/Winged helix DNA-binding domain"/>
    <property type="match status" value="1"/>
</dbReference>
<evidence type="ECO:0000313" key="20">
    <source>
        <dbReference type="EMBL" id="MDT0617538.1"/>
    </source>
</evidence>
<dbReference type="Pfam" id="PF00570">
    <property type="entry name" value="HRDC"/>
    <property type="match status" value="1"/>
</dbReference>
<dbReference type="Pfam" id="PF00271">
    <property type="entry name" value="Helicase_C"/>
    <property type="match status" value="1"/>
</dbReference>
<keyword evidence="9" id="KW-0862">Zinc</keyword>
<dbReference type="PANTHER" id="PTHR13710">
    <property type="entry name" value="DNA HELICASE RECQ FAMILY MEMBER"/>
    <property type="match status" value="1"/>
</dbReference>
<dbReference type="RefSeq" id="WP_311657358.1">
    <property type="nucleotide sequence ID" value="NZ_JAVRHY010000002.1"/>
</dbReference>
<protein>
    <recommendedName>
        <fullName evidence="16">DNA helicase RecQ</fullName>
        <ecNumber evidence="16">5.6.2.4</ecNumber>
    </recommendedName>
</protein>
<dbReference type="InterPro" id="IPR001650">
    <property type="entry name" value="Helicase_C-like"/>
</dbReference>
<keyword evidence="8 20" id="KW-0347">Helicase</keyword>
<evidence type="ECO:0000256" key="13">
    <source>
        <dbReference type="ARBA" id="ARBA00023204"/>
    </source>
</evidence>
<evidence type="ECO:0000256" key="7">
    <source>
        <dbReference type="ARBA" id="ARBA00022801"/>
    </source>
</evidence>
<dbReference type="InterPro" id="IPR011545">
    <property type="entry name" value="DEAD/DEAH_box_helicase_dom"/>
</dbReference>
<feature type="domain" description="Helicase C-terminal" evidence="19">
    <location>
        <begin position="224"/>
        <end position="374"/>
    </location>
</feature>
<evidence type="ECO:0000256" key="9">
    <source>
        <dbReference type="ARBA" id="ARBA00022833"/>
    </source>
</evidence>
<dbReference type="InterPro" id="IPR010997">
    <property type="entry name" value="HRDC-like_sf"/>
</dbReference>
<evidence type="ECO:0000256" key="15">
    <source>
        <dbReference type="ARBA" id="ARBA00034617"/>
    </source>
</evidence>
<feature type="domain" description="Helicase ATP-binding" evidence="18">
    <location>
        <begin position="35"/>
        <end position="203"/>
    </location>
</feature>
<dbReference type="Pfam" id="PF00270">
    <property type="entry name" value="DEAD"/>
    <property type="match status" value="1"/>
</dbReference>
<dbReference type="PROSITE" id="PS51192">
    <property type="entry name" value="HELICASE_ATP_BIND_1"/>
    <property type="match status" value="1"/>
</dbReference>
<dbReference type="SMART" id="SM00341">
    <property type="entry name" value="HRDC"/>
    <property type="match status" value="1"/>
</dbReference>
<evidence type="ECO:0000256" key="16">
    <source>
        <dbReference type="NCBIfam" id="TIGR01389"/>
    </source>
</evidence>
<dbReference type="SUPFAM" id="SSF52540">
    <property type="entry name" value="P-loop containing nucleoside triphosphate hydrolases"/>
    <property type="match status" value="2"/>
</dbReference>
<evidence type="ECO:0000256" key="3">
    <source>
        <dbReference type="ARBA" id="ARBA00005446"/>
    </source>
</evidence>
<dbReference type="EC" id="5.6.2.4" evidence="16"/>
<evidence type="ECO:0000256" key="12">
    <source>
        <dbReference type="ARBA" id="ARBA00023172"/>
    </source>
</evidence>
<dbReference type="SMART" id="SM00956">
    <property type="entry name" value="RQC"/>
    <property type="match status" value="1"/>
</dbReference>
<dbReference type="InterPro" id="IPR032284">
    <property type="entry name" value="RecQ_Zn-bd"/>
</dbReference>
<dbReference type="InterPro" id="IPR004589">
    <property type="entry name" value="DNA_helicase_ATP-dep_RecQ"/>
</dbReference>
<reference evidence="20 21" key="1">
    <citation type="submission" date="2023-09" db="EMBL/GenBank/DDBJ databases">
        <authorList>
            <person name="Rey-Velasco X."/>
        </authorList>
    </citation>
    <scope>NUCLEOTIDE SEQUENCE [LARGE SCALE GENOMIC DNA]</scope>
    <source>
        <strain evidence="20 21">P385</strain>
    </source>
</reference>
<name>A0ABU3B5R7_9GAMM</name>
<evidence type="ECO:0000256" key="1">
    <source>
        <dbReference type="ARBA" id="ARBA00001946"/>
    </source>
</evidence>
<dbReference type="GO" id="GO:0016787">
    <property type="term" value="F:hydrolase activity"/>
    <property type="evidence" value="ECO:0007669"/>
    <property type="project" value="UniProtKB-KW"/>
</dbReference>
<evidence type="ECO:0000256" key="11">
    <source>
        <dbReference type="ARBA" id="ARBA00023125"/>
    </source>
</evidence>
<dbReference type="InterPro" id="IPR018982">
    <property type="entry name" value="RQC_domain"/>
</dbReference>
<dbReference type="InterPro" id="IPR027417">
    <property type="entry name" value="P-loop_NTPase"/>
</dbReference>
<comment type="similarity">
    <text evidence="3">Belongs to the helicase family. RecQ subfamily.</text>
</comment>
<keyword evidence="21" id="KW-1185">Reference proteome</keyword>
<keyword evidence="4" id="KW-0479">Metal-binding</keyword>
<comment type="caution">
    <text evidence="20">The sequence shown here is derived from an EMBL/GenBank/DDBJ whole genome shotgun (WGS) entry which is preliminary data.</text>
</comment>
<dbReference type="Gene3D" id="1.10.150.80">
    <property type="entry name" value="HRDC domain"/>
    <property type="match status" value="1"/>
</dbReference>
<keyword evidence="6" id="KW-0227">DNA damage</keyword>
<dbReference type="GO" id="GO:0003678">
    <property type="term" value="F:DNA helicase activity"/>
    <property type="evidence" value="ECO:0007669"/>
    <property type="project" value="UniProtKB-EC"/>
</dbReference>
<evidence type="ECO:0000256" key="8">
    <source>
        <dbReference type="ARBA" id="ARBA00022806"/>
    </source>
</evidence>
<dbReference type="InterPro" id="IPR006293">
    <property type="entry name" value="DNA_helicase_ATP-dep_RecQ_bac"/>
</dbReference>
<keyword evidence="11" id="KW-0238">DNA-binding</keyword>
<comment type="cofactor">
    <cofactor evidence="2">
        <name>Zn(2+)</name>
        <dbReference type="ChEBI" id="CHEBI:29105"/>
    </cofactor>
</comment>
<dbReference type="SMART" id="SM00487">
    <property type="entry name" value="DEXDc"/>
    <property type="match status" value="1"/>
</dbReference>
<dbReference type="Proteomes" id="UP001259982">
    <property type="component" value="Unassembled WGS sequence"/>
</dbReference>
<evidence type="ECO:0000256" key="4">
    <source>
        <dbReference type="ARBA" id="ARBA00022723"/>
    </source>
</evidence>
<keyword evidence="5" id="KW-0547">Nucleotide-binding</keyword>
<evidence type="ECO:0000256" key="6">
    <source>
        <dbReference type="ARBA" id="ARBA00022763"/>
    </source>
</evidence>
<dbReference type="InterPro" id="IPR014001">
    <property type="entry name" value="Helicase_ATP-bd"/>
</dbReference>
<dbReference type="NCBIfam" id="TIGR00614">
    <property type="entry name" value="recQ_fam"/>
    <property type="match status" value="1"/>
</dbReference>
<evidence type="ECO:0000313" key="21">
    <source>
        <dbReference type="Proteomes" id="UP001259982"/>
    </source>
</evidence>
<keyword evidence="14" id="KW-0413">Isomerase</keyword>
<dbReference type="InterPro" id="IPR044876">
    <property type="entry name" value="HRDC_dom_sf"/>
</dbReference>
<proteinExistence type="inferred from homology"/>
<dbReference type="InterPro" id="IPR036388">
    <property type="entry name" value="WH-like_DNA-bd_sf"/>
</dbReference>
<dbReference type="InterPro" id="IPR002121">
    <property type="entry name" value="HRDC_dom"/>
</dbReference>